<protein>
    <submittedName>
        <fullName evidence="2">Uncharacterized protein</fullName>
    </submittedName>
</protein>
<comment type="caution">
    <text evidence="2">The sequence shown here is derived from an EMBL/GenBank/DDBJ whole genome shotgun (WGS) entry which is preliminary data.</text>
</comment>
<gene>
    <name evidence="2" type="ORF">S06H3_32668</name>
</gene>
<reference evidence="2" key="1">
    <citation type="journal article" date="2014" name="Front. Microbiol.">
        <title>High frequency of phylogenetically diverse reductive dehalogenase-homologous genes in deep subseafloor sedimentary metagenomes.</title>
        <authorList>
            <person name="Kawai M."/>
            <person name="Futagami T."/>
            <person name="Toyoda A."/>
            <person name="Takaki Y."/>
            <person name="Nishi S."/>
            <person name="Hori S."/>
            <person name="Arai W."/>
            <person name="Tsubouchi T."/>
            <person name="Morono Y."/>
            <person name="Uchiyama I."/>
            <person name="Ito T."/>
            <person name="Fujiyama A."/>
            <person name="Inagaki F."/>
            <person name="Takami H."/>
        </authorList>
    </citation>
    <scope>NUCLEOTIDE SEQUENCE</scope>
    <source>
        <strain evidence="2">Expedition CK06-06</strain>
    </source>
</reference>
<dbReference type="AlphaFoldDB" id="X1MGQ3"/>
<dbReference type="EMBL" id="BARV01019441">
    <property type="protein sequence ID" value="GAI30832.1"/>
    <property type="molecule type" value="Genomic_DNA"/>
</dbReference>
<organism evidence="2">
    <name type="scientific">marine sediment metagenome</name>
    <dbReference type="NCBI Taxonomy" id="412755"/>
    <lineage>
        <taxon>unclassified sequences</taxon>
        <taxon>metagenomes</taxon>
        <taxon>ecological metagenomes</taxon>
    </lineage>
</organism>
<evidence type="ECO:0000313" key="2">
    <source>
        <dbReference type="EMBL" id="GAI30832.1"/>
    </source>
</evidence>
<name>X1MGQ3_9ZZZZ</name>
<proteinExistence type="predicted"/>
<evidence type="ECO:0000256" key="1">
    <source>
        <dbReference type="SAM" id="MobiDB-lite"/>
    </source>
</evidence>
<sequence length="42" mass="4469">QDLRTPTTIPGTNTLTVAIPSGHPLMPMDTPIVGITVRENGR</sequence>
<feature type="non-terminal residue" evidence="2">
    <location>
        <position position="1"/>
    </location>
</feature>
<accession>X1MGQ3</accession>
<feature type="region of interest" description="Disordered" evidence="1">
    <location>
        <begin position="1"/>
        <end position="22"/>
    </location>
</feature>
<feature type="compositionally biased region" description="Low complexity" evidence="1">
    <location>
        <begin position="1"/>
        <end position="16"/>
    </location>
</feature>